<sequence>MAAGRSLFWVGFTCVLGQVQILTQVERPETTWVDTRVRVVSDSFRGLIDAWRFFPQQEGLQPALNEAELFQAIHFASYPRRITDVQIVVYANKEHKNLELLRQHAPFPVKILRQAESPMPVG</sequence>
<accession>A0ABP0PG76</accession>
<comment type="caution">
    <text evidence="2">The sequence shown here is derived from an EMBL/GenBank/DDBJ whole genome shotgun (WGS) entry which is preliminary data.</text>
</comment>
<feature type="chain" id="PRO_5045275295" evidence="1">
    <location>
        <begin position="18"/>
        <end position="122"/>
    </location>
</feature>
<evidence type="ECO:0000313" key="2">
    <source>
        <dbReference type="EMBL" id="CAK9074087.1"/>
    </source>
</evidence>
<dbReference type="Proteomes" id="UP001642484">
    <property type="component" value="Unassembled WGS sequence"/>
</dbReference>
<evidence type="ECO:0000256" key="1">
    <source>
        <dbReference type="SAM" id="SignalP"/>
    </source>
</evidence>
<gene>
    <name evidence="2" type="ORF">CCMP2556_LOCUS36516</name>
</gene>
<evidence type="ECO:0000313" key="3">
    <source>
        <dbReference type="Proteomes" id="UP001642484"/>
    </source>
</evidence>
<proteinExistence type="predicted"/>
<dbReference type="EMBL" id="CAXAMN010022973">
    <property type="protein sequence ID" value="CAK9074087.1"/>
    <property type="molecule type" value="Genomic_DNA"/>
</dbReference>
<keyword evidence="1" id="KW-0732">Signal</keyword>
<protein>
    <submittedName>
        <fullName evidence="2">Uncharacterized protein</fullName>
    </submittedName>
</protein>
<feature type="signal peptide" evidence="1">
    <location>
        <begin position="1"/>
        <end position="17"/>
    </location>
</feature>
<keyword evidence="3" id="KW-1185">Reference proteome</keyword>
<name>A0ABP0PG76_9DINO</name>
<reference evidence="2 3" key="1">
    <citation type="submission" date="2024-02" db="EMBL/GenBank/DDBJ databases">
        <authorList>
            <person name="Chen Y."/>
            <person name="Shah S."/>
            <person name="Dougan E. K."/>
            <person name="Thang M."/>
            <person name="Chan C."/>
        </authorList>
    </citation>
    <scope>NUCLEOTIDE SEQUENCE [LARGE SCALE GENOMIC DNA]</scope>
</reference>
<organism evidence="2 3">
    <name type="scientific">Durusdinium trenchii</name>
    <dbReference type="NCBI Taxonomy" id="1381693"/>
    <lineage>
        <taxon>Eukaryota</taxon>
        <taxon>Sar</taxon>
        <taxon>Alveolata</taxon>
        <taxon>Dinophyceae</taxon>
        <taxon>Suessiales</taxon>
        <taxon>Symbiodiniaceae</taxon>
        <taxon>Durusdinium</taxon>
    </lineage>
</organism>